<dbReference type="GO" id="GO:0004673">
    <property type="term" value="F:protein histidine kinase activity"/>
    <property type="evidence" value="ECO:0007669"/>
    <property type="project" value="UniProtKB-EC"/>
</dbReference>
<evidence type="ECO:0000259" key="18">
    <source>
        <dbReference type="PROSITE" id="PS50110"/>
    </source>
</evidence>
<dbReference type="InterPro" id="IPR003018">
    <property type="entry name" value="GAF"/>
</dbReference>
<dbReference type="SUPFAM" id="SSF55781">
    <property type="entry name" value="GAF domain-like"/>
    <property type="match status" value="1"/>
</dbReference>
<keyword evidence="22" id="KW-1185">Reference proteome</keyword>
<evidence type="ECO:0000256" key="14">
    <source>
        <dbReference type="ARBA" id="ARBA00022991"/>
    </source>
</evidence>
<evidence type="ECO:0000256" key="12">
    <source>
        <dbReference type="ARBA" id="ARBA00022777"/>
    </source>
</evidence>
<name>A0A927FSH7_9HYPH</name>
<dbReference type="InterPro" id="IPR001610">
    <property type="entry name" value="PAC"/>
</dbReference>
<dbReference type="PANTHER" id="PTHR41523:SF7">
    <property type="entry name" value="HISTIDINE KINASE"/>
    <property type="match status" value="1"/>
</dbReference>
<dbReference type="SMART" id="SM00065">
    <property type="entry name" value="GAF"/>
    <property type="match status" value="1"/>
</dbReference>
<dbReference type="InterPro" id="IPR000014">
    <property type="entry name" value="PAS"/>
</dbReference>
<dbReference type="GO" id="GO:0005524">
    <property type="term" value="F:ATP binding"/>
    <property type="evidence" value="ECO:0007669"/>
    <property type="project" value="UniProtKB-KW"/>
</dbReference>
<dbReference type="AlphaFoldDB" id="A0A927FSH7"/>
<keyword evidence="16" id="KW-0675">Receptor</keyword>
<dbReference type="EMBL" id="JACYFU010000002">
    <property type="protein sequence ID" value="MBD8065435.1"/>
    <property type="molecule type" value="Genomic_DNA"/>
</dbReference>
<dbReference type="NCBIfam" id="TIGR00229">
    <property type="entry name" value="sensory_box"/>
    <property type="match status" value="1"/>
</dbReference>
<keyword evidence="6" id="KW-0716">Sensory transduction</keyword>
<keyword evidence="4" id="KW-0600">Photoreceptor protein</keyword>
<keyword evidence="8" id="KW-0288">FMN</keyword>
<dbReference type="InterPro" id="IPR001789">
    <property type="entry name" value="Sig_transdc_resp-reg_receiver"/>
</dbReference>
<sequence length="783" mass="85982">MSNPEDEPNHERLQAYLLALSDALRSLHDPVAIQETAQRLLAEWLDADRVAYAEDVGDGVHVQVTRDWTRGLPSLAGRFRYADYGEELTEALRSGHSLVRSDIASDPGMSLEEKQAHQVLGLGATLNVPLARNGAPIAILAVHFTAAHSFTAEEVAMAEATAERTWAAVERAQAEAALRQNEEKYRELFNSMDQGYCIIQVLYEGRQAVDWRFLEVNPAFERHNGLHDAAGKTMRELEPGIERKWIDTYAHVAETGESLRFEEGSDALGHRIFDLYAFRIGRPHERKVAVLFQDVTQSRQAEAALRASEERFRQFAGASSDVLWIRQVDTLALEFISQASQSVFGISPEAALADAEALLRTIVPEDRADVSLNLEAVRAGKAVVHEYRILRPTDHAIRWIRSTGFPIFDAEGWVDRVAGISTDITDVRQATDRQGVLLSELQHRVRNVMAVIRGIAARSADTAGTVENYASLLSGRLTTLARVQSVLTRNPDSGASLRTLIEEEVVAQAPQQDRFELLGDDIGLPPKATEVLALAIHELVTNAVKYGAFSGDTGFVSVEWQTAPRDGAEWLLLDWIERSGEAVTPPGRRGFGSELIESRIPYELSGIGRLEFLPSGLHCRLEFPLVNRPSIFQTNAPRPPAEDHAGKESKGGGLAHKRILVVDDDYYAAAEVVSAVTRIGAHPLDPCENAEEAHRALRHNPDAVVLDLNLGGDGPDFGLARTLRASGIPFVFLTGYDQAMLPPDLAATPCLQKPADPQAVIAALLDLLSPATPSPSKNHRRPR</sequence>
<keyword evidence="7" id="KW-0285">Flavoprotein</keyword>
<evidence type="ECO:0000256" key="16">
    <source>
        <dbReference type="ARBA" id="ARBA00023170"/>
    </source>
</evidence>
<dbReference type="SMART" id="SM00086">
    <property type="entry name" value="PAC"/>
    <property type="match status" value="1"/>
</dbReference>
<proteinExistence type="predicted"/>
<protein>
    <recommendedName>
        <fullName evidence="3">Blue-light-activated histidine kinase</fullName>
        <ecNumber evidence="2">2.7.13.3</ecNumber>
    </recommendedName>
</protein>
<evidence type="ECO:0000256" key="1">
    <source>
        <dbReference type="ARBA" id="ARBA00000085"/>
    </source>
</evidence>
<dbReference type="InterPro" id="IPR035965">
    <property type="entry name" value="PAS-like_dom_sf"/>
</dbReference>
<dbReference type="EC" id="2.7.13.3" evidence="2"/>
<dbReference type="Pfam" id="PF13188">
    <property type="entry name" value="PAS_8"/>
    <property type="match status" value="1"/>
</dbReference>
<dbReference type="InterPro" id="IPR036890">
    <property type="entry name" value="HATPase_C_sf"/>
</dbReference>
<keyword evidence="13" id="KW-0067">ATP-binding</keyword>
<evidence type="ECO:0000256" key="17">
    <source>
        <dbReference type="PROSITE-ProRule" id="PRU00169"/>
    </source>
</evidence>
<dbReference type="SMART" id="SM00911">
    <property type="entry name" value="HWE_HK"/>
    <property type="match status" value="1"/>
</dbReference>
<keyword evidence="11" id="KW-0547">Nucleotide-binding</keyword>
<feature type="domain" description="Response regulatory" evidence="18">
    <location>
        <begin position="658"/>
        <end position="768"/>
    </location>
</feature>
<keyword evidence="9" id="KW-0808">Transferase</keyword>
<dbReference type="Gene3D" id="3.30.450.40">
    <property type="match status" value="1"/>
</dbReference>
<feature type="domain" description="PAC" evidence="20">
    <location>
        <begin position="383"/>
        <end position="436"/>
    </location>
</feature>
<evidence type="ECO:0000256" key="5">
    <source>
        <dbReference type="ARBA" id="ARBA00022553"/>
    </source>
</evidence>
<evidence type="ECO:0000256" key="7">
    <source>
        <dbReference type="ARBA" id="ARBA00022630"/>
    </source>
</evidence>
<evidence type="ECO:0000259" key="20">
    <source>
        <dbReference type="PROSITE" id="PS50113"/>
    </source>
</evidence>
<evidence type="ECO:0000256" key="4">
    <source>
        <dbReference type="ARBA" id="ARBA00022543"/>
    </source>
</evidence>
<dbReference type="SUPFAM" id="SSF52172">
    <property type="entry name" value="CheY-like"/>
    <property type="match status" value="1"/>
</dbReference>
<evidence type="ECO:0000256" key="8">
    <source>
        <dbReference type="ARBA" id="ARBA00022643"/>
    </source>
</evidence>
<evidence type="ECO:0000256" key="2">
    <source>
        <dbReference type="ARBA" id="ARBA00012438"/>
    </source>
</evidence>
<evidence type="ECO:0000256" key="3">
    <source>
        <dbReference type="ARBA" id="ARBA00021740"/>
    </source>
</evidence>
<comment type="caution">
    <text evidence="21">The sequence shown here is derived from an EMBL/GenBank/DDBJ whole genome shotgun (WGS) entry which is preliminary data.</text>
</comment>
<reference evidence="21" key="1">
    <citation type="submission" date="2020-09" db="EMBL/GenBank/DDBJ databases">
        <title>Genome seq and assembly of Devosia sp.</title>
        <authorList>
            <person name="Chhetri G."/>
        </authorList>
    </citation>
    <scope>NUCLEOTIDE SEQUENCE</scope>
    <source>
        <strain evidence="21">PTR5</strain>
    </source>
</reference>
<dbReference type="PANTHER" id="PTHR41523">
    <property type="entry name" value="TWO-COMPONENT SYSTEM SENSOR PROTEIN"/>
    <property type="match status" value="1"/>
</dbReference>
<dbReference type="Pfam" id="PF13185">
    <property type="entry name" value="GAF_2"/>
    <property type="match status" value="1"/>
</dbReference>
<evidence type="ECO:0000313" key="21">
    <source>
        <dbReference type="EMBL" id="MBD8065435.1"/>
    </source>
</evidence>
<dbReference type="PROSITE" id="PS50112">
    <property type="entry name" value="PAS"/>
    <property type="match status" value="1"/>
</dbReference>
<evidence type="ECO:0000313" key="22">
    <source>
        <dbReference type="Proteomes" id="UP000654108"/>
    </source>
</evidence>
<evidence type="ECO:0000256" key="9">
    <source>
        <dbReference type="ARBA" id="ARBA00022679"/>
    </source>
</evidence>
<dbReference type="PROSITE" id="PS50110">
    <property type="entry name" value="RESPONSE_REGULATORY"/>
    <property type="match status" value="1"/>
</dbReference>
<dbReference type="InterPro" id="IPR013655">
    <property type="entry name" value="PAS_fold_3"/>
</dbReference>
<evidence type="ECO:0000256" key="15">
    <source>
        <dbReference type="ARBA" id="ARBA00023026"/>
    </source>
</evidence>
<comment type="catalytic activity">
    <reaction evidence="1">
        <text>ATP + protein L-histidine = ADP + protein N-phospho-L-histidine.</text>
        <dbReference type="EC" id="2.7.13.3"/>
    </reaction>
</comment>
<feature type="modified residue" description="4-aspartylphosphate" evidence="17">
    <location>
        <position position="707"/>
    </location>
</feature>
<dbReference type="InterPro" id="IPR029016">
    <property type="entry name" value="GAF-like_dom_sf"/>
</dbReference>
<evidence type="ECO:0000259" key="19">
    <source>
        <dbReference type="PROSITE" id="PS50112"/>
    </source>
</evidence>
<dbReference type="Proteomes" id="UP000654108">
    <property type="component" value="Unassembled WGS sequence"/>
</dbReference>
<dbReference type="Pfam" id="PF07536">
    <property type="entry name" value="HWE_HK"/>
    <property type="match status" value="1"/>
</dbReference>
<dbReference type="Gene3D" id="3.30.565.10">
    <property type="entry name" value="Histidine kinase-like ATPase, C-terminal domain"/>
    <property type="match status" value="1"/>
</dbReference>
<organism evidence="21 22">
    <name type="scientific">Devosia oryzisoli</name>
    <dbReference type="NCBI Taxonomy" id="2774138"/>
    <lineage>
        <taxon>Bacteria</taxon>
        <taxon>Pseudomonadati</taxon>
        <taxon>Pseudomonadota</taxon>
        <taxon>Alphaproteobacteria</taxon>
        <taxon>Hyphomicrobiales</taxon>
        <taxon>Devosiaceae</taxon>
        <taxon>Devosia</taxon>
    </lineage>
</organism>
<dbReference type="SMART" id="SM00448">
    <property type="entry name" value="REC"/>
    <property type="match status" value="1"/>
</dbReference>
<dbReference type="RefSeq" id="WP_191774346.1">
    <property type="nucleotide sequence ID" value="NZ_JACYFU010000002.1"/>
</dbReference>
<dbReference type="GO" id="GO:0000160">
    <property type="term" value="P:phosphorelay signal transduction system"/>
    <property type="evidence" value="ECO:0007669"/>
    <property type="project" value="InterPro"/>
</dbReference>
<dbReference type="InterPro" id="IPR011006">
    <property type="entry name" value="CheY-like_superfamily"/>
</dbReference>
<feature type="domain" description="PAS" evidence="19">
    <location>
        <begin position="308"/>
        <end position="381"/>
    </location>
</feature>
<evidence type="ECO:0000256" key="13">
    <source>
        <dbReference type="ARBA" id="ARBA00022840"/>
    </source>
</evidence>
<keyword evidence="10" id="KW-0677">Repeat</keyword>
<dbReference type="Gene3D" id="3.30.450.20">
    <property type="entry name" value="PAS domain"/>
    <property type="match status" value="2"/>
</dbReference>
<gene>
    <name evidence="21" type="ORF">IC608_08110</name>
</gene>
<keyword evidence="5 17" id="KW-0597">Phosphoprotein</keyword>
<dbReference type="InterPro" id="IPR000700">
    <property type="entry name" value="PAS-assoc_C"/>
</dbReference>
<keyword evidence="15" id="KW-0843">Virulence</keyword>
<evidence type="ECO:0000256" key="10">
    <source>
        <dbReference type="ARBA" id="ARBA00022737"/>
    </source>
</evidence>
<dbReference type="SMART" id="SM00091">
    <property type="entry name" value="PAS"/>
    <property type="match status" value="2"/>
</dbReference>
<dbReference type="PROSITE" id="PS50113">
    <property type="entry name" value="PAC"/>
    <property type="match status" value="1"/>
</dbReference>
<accession>A0A927FSH7</accession>
<evidence type="ECO:0000256" key="6">
    <source>
        <dbReference type="ARBA" id="ARBA00022606"/>
    </source>
</evidence>
<dbReference type="SUPFAM" id="SSF55785">
    <property type="entry name" value="PYP-like sensor domain (PAS domain)"/>
    <property type="match status" value="2"/>
</dbReference>
<dbReference type="Pfam" id="PF08447">
    <property type="entry name" value="PAS_3"/>
    <property type="match status" value="1"/>
</dbReference>
<dbReference type="GO" id="GO:0009881">
    <property type="term" value="F:photoreceptor activity"/>
    <property type="evidence" value="ECO:0007669"/>
    <property type="project" value="UniProtKB-KW"/>
</dbReference>
<evidence type="ECO:0000256" key="11">
    <source>
        <dbReference type="ARBA" id="ARBA00022741"/>
    </source>
</evidence>
<dbReference type="InterPro" id="IPR011102">
    <property type="entry name" value="Sig_transdc_His_kinase_HWE"/>
</dbReference>
<dbReference type="CDD" id="cd00130">
    <property type="entry name" value="PAS"/>
    <property type="match status" value="1"/>
</dbReference>
<keyword evidence="12" id="KW-0418">Kinase</keyword>
<keyword evidence="14" id="KW-0157">Chromophore</keyword>
<dbReference type="Gene3D" id="3.40.50.2300">
    <property type="match status" value="1"/>
</dbReference>